<dbReference type="AlphaFoldDB" id="A0A819PNF0"/>
<comment type="subcellular location">
    <subcellularLocation>
        <location evidence="1">Membrane</location>
    </subcellularLocation>
</comment>
<feature type="transmembrane region" description="Helical" evidence="5">
    <location>
        <begin position="129"/>
        <end position="148"/>
    </location>
</feature>
<proteinExistence type="predicted"/>
<evidence type="ECO:0000313" key="7">
    <source>
        <dbReference type="EMBL" id="CAF4018154.1"/>
    </source>
</evidence>
<gene>
    <name evidence="7" type="ORF">KXQ929_LOCUS29509</name>
</gene>
<evidence type="ECO:0000259" key="6">
    <source>
        <dbReference type="PROSITE" id="PS50262"/>
    </source>
</evidence>
<feature type="domain" description="G-protein coupled receptors family 1 profile" evidence="6">
    <location>
        <begin position="30"/>
        <end position="284"/>
    </location>
</feature>
<evidence type="ECO:0000256" key="4">
    <source>
        <dbReference type="ARBA" id="ARBA00023136"/>
    </source>
</evidence>
<name>A0A819PNF0_9BILA</name>
<dbReference type="PROSITE" id="PS50262">
    <property type="entry name" value="G_PROTEIN_RECEP_F1_2"/>
    <property type="match status" value="1"/>
</dbReference>
<feature type="transmembrane region" description="Helical" evidence="5">
    <location>
        <begin position="268"/>
        <end position="287"/>
    </location>
</feature>
<dbReference type="SUPFAM" id="SSF81321">
    <property type="entry name" value="Family A G protein-coupled receptor-like"/>
    <property type="match status" value="1"/>
</dbReference>
<evidence type="ECO:0000313" key="8">
    <source>
        <dbReference type="Proteomes" id="UP000663868"/>
    </source>
</evidence>
<dbReference type="InterPro" id="IPR000276">
    <property type="entry name" value="GPCR_Rhodpsn"/>
</dbReference>
<dbReference type="GO" id="GO:0004930">
    <property type="term" value="F:G protein-coupled receptor activity"/>
    <property type="evidence" value="ECO:0007669"/>
    <property type="project" value="InterPro"/>
</dbReference>
<organism evidence="7 8">
    <name type="scientific">Adineta steineri</name>
    <dbReference type="NCBI Taxonomy" id="433720"/>
    <lineage>
        <taxon>Eukaryota</taxon>
        <taxon>Metazoa</taxon>
        <taxon>Spiralia</taxon>
        <taxon>Gnathifera</taxon>
        <taxon>Rotifera</taxon>
        <taxon>Eurotatoria</taxon>
        <taxon>Bdelloidea</taxon>
        <taxon>Adinetida</taxon>
        <taxon>Adinetidae</taxon>
        <taxon>Adineta</taxon>
    </lineage>
</organism>
<evidence type="ECO:0000256" key="5">
    <source>
        <dbReference type="SAM" id="Phobius"/>
    </source>
</evidence>
<dbReference type="Proteomes" id="UP000663868">
    <property type="component" value="Unassembled WGS sequence"/>
</dbReference>
<dbReference type="GO" id="GO:0016020">
    <property type="term" value="C:membrane"/>
    <property type="evidence" value="ECO:0007669"/>
    <property type="project" value="UniProtKB-SubCell"/>
</dbReference>
<reference evidence="7" key="1">
    <citation type="submission" date="2021-02" db="EMBL/GenBank/DDBJ databases">
        <authorList>
            <person name="Nowell W R."/>
        </authorList>
    </citation>
    <scope>NUCLEOTIDE SEQUENCE</scope>
</reference>
<comment type="caution">
    <text evidence="7">The sequence shown here is derived from an EMBL/GenBank/DDBJ whole genome shotgun (WGS) entry which is preliminary data.</text>
</comment>
<dbReference type="InterPro" id="IPR017452">
    <property type="entry name" value="GPCR_Rhodpsn_7TM"/>
</dbReference>
<dbReference type="Pfam" id="PF00001">
    <property type="entry name" value="7tm_1"/>
    <property type="match status" value="1"/>
</dbReference>
<dbReference type="EMBL" id="CAJOBB010003065">
    <property type="protein sequence ID" value="CAF4018154.1"/>
    <property type="molecule type" value="Genomic_DNA"/>
</dbReference>
<evidence type="ECO:0000256" key="2">
    <source>
        <dbReference type="ARBA" id="ARBA00022692"/>
    </source>
</evidence>
<feature type="transmembrane region" description="Helical" evidence="5">
    <location>
        <begin position="160"/>
        <end position="178"/>
    </location>
</feature>
<evidence type="ECO:0000256" key="3">
    <source>
        <dbReference type="ARBA" id="ARBA00022989"/>
    </source>
</evidence>
<protein>
    <recommendedName>
        <fullName evidence="6">G-protein coupled receptors family 1 profile domain-containing protein</fullName>
    </recommendedName>
</protein>
<accession>A0A819PNF0</accession>
<keyword evidence="3 5" id="KW-1133">Transmembrane helix</keyword>
<keyword evidence="2 5" id="KW-0812">Transmembrane</keyword>
<dbReference type="Gene3D" id="1.20.1070.10">
    <property type="entry name" value="Rhodopsin 7-helix transmembrane proteins"/>
    <property type="match status" value="1"/>
</dbReference>
<evidence type="ECO:0000256" key="1">
    <source>
        <dbReference type="ARBA" id="ARBA00004370"/>
    </source>
</evidence>
<feature type="transmembrane region" description="Helical" evidence="5">
    <location>
        <begin position="228"/>
        <end position="256"/>
    </location>
</feature>
<keyword evidence="4 5" id="KW-0472">Membrane</keyword>
<dbReference type="CDD" id="cd00637">
    <property type="entry name" value="7tm_classA_rhodopsin-like"/>
    <property type="match status" value="1"/>
</dbReference>
<feature type="transmembrane region" description="Helical" evidence="5">
    <location>
        <begin position="184"/>
        <end position="207"/>
    </location>
</feature>
<sequence length="304" mass="35683">MRLDVFDSFLKPNEVCISKTSKRVHPSIICTLFIFYHFIRSPNLRKKSRNHILICLLLVNFIQEIIELPPRLYFLYMNTVPFLNPVFCQFWNLCQYTLVSISQFIMALGSIDHYLFIFHRVFLTEHTLLLLHLPLFLCIFLPIIFYAVSIYIPSCITIFLYDRIGCGIPCFFSAIQFAHILKNIIVNSFPVVTIIIFNVLIVIRVFIQRNKMKRLRRRWQENVLLISQLLPLAILYLIIWIPMCILFCIITVGTPLQQSSANLLINNYFGNLTYIINFFCPFLICVGEHEQHRAVVMPISPNNI</sequence>